<proteinExistence type="inferred from homology"/>
<comment type="cofactor">
    <cofactor evidence="1">
        <name>heme</name>
        <dbReference type="ChEBI" id="CHEBI:30413"/>
    </cofactor>
    <text evidence="1">Binds 1 heme group per subunit.</text>
</comment>
<comment type="function">
    <text evidence="1">Heme-dependent dioxygenase that catalyzes the oxidative cleavage of the L-tryptophan (L-Trp) pyrrole ring and converts L-tryptophan to N-formyl-L-kynurenine. Catalyzes the oxidative cleavage of the indole moiety.</text>
</comment>
<evidence type="ECO:0000313" key="3">
    <source>
        <dbReference type="Proteomes" id="UP001620405"/>
    </source>
</evidence>
<protein>
    <recommendedName>
        <fullName evidence="1">Tryptophan 2,3-dioxygenase</fullName>
        <shortName evidence="1">TDO</shortName>
        <ecNumber evidence="1">1.13.11.11</ecNumber>
    </recommendedName>
    <alternativeName>
        <fullName evidence="1">Tryptamin 2,3-dioxygenase</fullName>
    </alternativeName>
    <alternativeName>
        <fullName evidence="1">Tryptophan oxygenase</fullName>
        <shortName evidence="1">TO</shortName>
        <shortName evidence="1">TRPO</shortName>
    </alternativeName>
    <alternativeName>
        <fullName evidence="1">Tryptophan pyrrolase</fullName>
    </alternativeName>
    <alternativeName>
        <fullName evidence="1">Tryptophanase</fullName>
    </alternativeName>
</protein>
<keyword evidence="1" id="KW-0349">Heme</keyword>
<evidence type="ECO:0000313" key="2">
    <source>
        <dbReference type="EMBL" id="MFK2873986.1"/>
    </source>
</evidence>
<organism evidence="2 3">
    <name type="scientific">Dyella lipolytica</name>
    <dbReference type="NCBI Taxonomy" id="1867835"/>
    <lineage>
        <taxon>Bacteria</taxon>
        <taxon>Pseudomonadati</taxon>
        <taxon>Pseudomonadota</taxon>
        <taxon>Gammaproteobacteria</taxon>
        <taxon>Lysobacterales</taxon>
        <taxon>Rhodanobacteraceae</taxon>
        <taxon>Dyella</taxon>
    </lineage>
</organism>
<dbReference type="Gene3D" id="1.20.58.480">
    <property type="match status" value="1"/>
</dbReference>
<dbReference type="EMBL" id="JADIKG010000012">
    <property type="protein sequence ID" value="MFK2873986.1"/>
    <property type="molecule type" value="Genomic_DNA"/>
</dbReference>
<keyword evidence="1" id="KW-0823">Tryptophan catabolism</keyword>
<keyword evidence="1" id="KW-0223">Dioxygenase</keyword>
<comment type="subunit">
    <text evidence="1">Homotetramer.</text>
</comment>
<dbReference type="EC" id="1.13.11.11" evidence="1"/>
<accession>A0ABW8IVH8</accession>
<name>A0ABW8IVH8_9GAMM</name>
<dbReference type="InterPro" id="IPR037217">
    <property type="entry name" value="Trp/Indoleamine_2_3_dOase-like"/>
</dbReference>
<feature type="binding site" evidence="1">
    <location>
        <position position="252"/>
    </location>
    <ligand>
        <name>substrate</name>
    </ligand>
</feature>
<keyword evidence="1" id="KW-0408">Iron</keyword>
<dbReference type="RefSeq" id="WP_284401063.1">
    <property type="nucleotide sequence ID" value="NZ_BSNQ01000009.1"/>
</dbReference>
<dbReference type="InterPro" id="IPR004981">
    <property type="entry name" value="Trp_2_3_dOase"/>
</dbReference>
<dbReference type="HAMAP" id="MF_01972">
    <property type="entry name" value="T23O"/>
    <property type="match status" value="1"/>
</dbReference>
<dbReference type="SUPFAM" id="SSF140959">
    <property type="entry name" value="Indolic compounds 2,3-dioxygenase-like"/>
    <property type="match status" value="1"/>
</dbReference>
<reference evidence="2 3" key="1">
    <citation type="submission" date="2020-10" db="EMBL/GenBank/DDBJ databases">
        <title>Phylogeny of dyella-like bacteria.</title>
        <authorList>
            <person name="Fu J."/>
        </authorList>
    </citation>
    <scope>NUCLEOTIDE SEQUENCE [LARGE SCALE GENOMIC DNA]</scope>
    <source>
        <strain evidence="2 3">DHOB07</strain>
    </source>
</reference>
<dbReference type="PANTHER" id="PTHR10138:SF0">
    <property type="entry name" value="TRYPTOPHAN 2,3-DIOXYGENASE"/>
    <property type="match status" value="1"/>
</dbReference>
<keyword evidence="3" id="KW-1185">Reference proteome</keyword>
<keyword evidence="1" id="KW-0479">Metal-binding</keyword>
<feature type="binding site" description="axial binding residue" evidence="1">
    <location>
        <position position="238"/>
    </location>
    <ligand>
        <name>heme</name>
        <dbReference type="ChEBI" id="CHEBI:30413"/>
    </ligand>
    <ligandPart>
        <name>Fe</name>
        <dbReference type="ChEBI" id="CHEBI:18248"/>
    </ligandPart>
</feature>
<comment type="caution">
    <text evidence="2">The sequence shown here is derived from an EMBL/GenBank/DDBJ whole genome shotgun (WGS) entry which is preliminary data.</text>
</comment>
<dbReference type="Proteomes" id="UP001620405">
    <property type="component" value="Unassembled WGS sequence"/>
</dbReference>
<keyword evidence="1" id="KW-0560">Oxidoreductase</keyword>
<feature type="binding site" evidence="1">
    <location>
        <begin position="49"/>
        <end position="53"/>
    </location>
    <ligand>
        <name>substrate</name>
    </ligand>
</feature>
<gene>
    <name evidence="1" type="primary">kynA</name>
    <name evidence="2" type="ORF">ISP13_10625</name>
</gene>
<comment type="similarity">
    <text evidence="1">Belongs to the tryptophan 2,3-dioxygenase family.</text>
</comment>
<feature type="binding site" evidence="1">
    <location>
        <position position="111"/>
    </location>
    <ligand>
        <name>substrate</name>
    </ligand>
</feature>
<dbReference type="PANTHER" id="PTHR10138">
    <property type="entry name" value="TRYPTOPHAN 2,3-DIOXYGENASE"/>
    <property type="match status" value="1"/>
</dbReference>
<dbReference type="Pfam" id="PF03301">
    <property type="entry name" value="Trp_dioxygenase"/>
    <property type="match status" value="2"/>
</dbReference>
<comment type="pathway">
    <text evidence="1">Amino-acid degradation; L-tryptophan degradation via kynurenine pathway; L-kynurenine from L-tryptophan: step 1/2.</text>
</comment>
<sequence>MTDNQRDLEAGIQLDLNGQMTYGGYLRLDQLLTAQHPLSQPPHHDEMLFIVQHQVAELWMKLVIHELKSAIAHLRIDDLDACLKILARVKQVQRQLFEQWAVLETLTPSEYLEFRHVLGPSSGFQSLQYRVIEFLLGNKNAQMLRVFDHDPAAQEQLRAVLEAPGLYDEFLRYLARRGHAVPAERTERNWSEPYQRHEQLLPVFKRIYEERATFWPEYHMCEQLVDVEESFQLWRFRHMKTVERIIGHRRGTGGSSGVAFLKKALELEFFPELLDVRTVLGS</sequence>
<feature type="binding site" evidence="1">
    <location>
        <position position="115"/>
    </location>
    <ligand>
        <name>substrate</name>
    </ligand>
</feature>
<comment type="catalytic activity">
    <reaction evidence="1">
        <text>L-tryptophan + O2 = N-formyl-L-kynurenine</text>
        <dbReference type="Rhea" id="RHEA:24536"/>
        <dbReference type="ChEBI" id="CHEBI:15379"/>
        <dbReference type="ChEBI" id="CHEBI:57912"/>
        <dbReference type="ChEBI" id="CHEBI:58629"/>
        <dbReference type="EC" id="1.13.11.11"/>
    </reaction>
</comment>
<evidence type="ECO:0000256" key="1">
    <source>
        <dbReference type="HAMAP-Rule" id="MF_01972"/>
    </source>
</evidence>